<dbReference type="OrthoDB" id="2019558at2759"/>
<evidence type="ECO:0000259" key="1">
    <source>
        <dbReference type="Pfam" id="PF11955"/>
    </source>
</evidence>
<evidence type="ECO:0000313" key="3">
    <source>
        <dbReference type="Proteomes" id="UP000326396"/>
    </source>
</evidence>
<dbReference type="InterPro" id="IPR045040">
    <property type="entry name" value="PORR_fam"/>
</dbReference>
<proteinExistence type="predicted"/>
<keyword evidence="3" id="KW-1185">Reference proteome</keyword>
<dbReference type="EMBL" id="SZYD01000004">
    <property type="protein sequence ID" value="KAD6453247.1"/>
    <property type="molecule type" value="Genomic_DNA"/>
</dbReference>
<comment type="caution">
    <text evidence="2">The sequence shown here is derived from an EMBL/GenBank/DDBJ whole genome shotgun (WGS) entry which is preliminary data.</text>
</comment>
<name>A0A5N6PFW9_9ASTR</name>
<dbReference type="Proteomes" id="UP000326396">
    <property type="component" value="Linkage Group LG12"/>
</dbReference>
<protein>
    <recommendedName>
        <fullName evidence="1">PORR domain-containing protein</fullName>
    </recommendedName>
</protein>
<dbReference type="Pfam" id="PF11955">
    <property type="entry name" value="PORR"/>
    <property type="match status" value="1"/>
</dbReference>
<organism evidence="2 3">
    <name type="scientific">Mikania micrantha</name>
    <name type="common">bitter vine</name>
    <dbReference type="NCBI Taxonomy" id="192012"/>
    <lineage>
        <taxon>Eukaryota</taxon>
        <taxon>Viridiplantae</taxon>
        <taxon>Streptophyta</taxon>
        <taxon>Embryophyta</taxon>
        <taxon>Tracheophyta</taxon>
        <taxon>Spermatophyta</taxon>
        <taxon>Magnoliopsida</taxon>
        <taxon>eudicotyledons</taxon>
        <taxon>Gunneridae</taxon>
        <taxon>Pentapetalae</taxon>
        <taxon>asterids</taxon>
        <taxon>campanulids</taxon>
        <taxon>Asterales</taxon>
        <taxon>Asteraceae</taxon>
        <taxon>Asteroideae</taxon>
        <taxon>Heliantheae alliance</taxon>
        <taxon>Eupatorieae</taxon>
        <taxon>Mikania</taxon>
    </lineage>
</organism>
<gene>
    <name evidence="2" type="ORF">E3N88_07952</name>
</gene>
<dbReference type="AlphaFoldDB" id="A0A5N6PFW9"/>
<feature type="domain" description="PORR" evidence="1">
    <location>
        <begin position="7"/>
        <end position="152"/>
    </location>
</feature>
<sequence length="166" mass="19824">MKRRKELPFDNVIQRDKKLKLVMKIRKILRFIGLLRKFPGVFEIEEEGVYSLKFKLTPEAETLYLEEMKVRNEMEDLLVVKLRKLLMMSLEKRILVEKIAHLKNDLGLPLEFRDTICQRYPQYFRVVRTKRGPALELSHWDSELAVSFAELEIQQVEVQLIIDRPP</sequence>
<dbReference type="PANTHER" id="PTHR31476">
    <property type="entry name" value="PROTEIN WHAT'S THIS FACTOR 1 HOMOLOG, CHLOROPLASTIC"/>
    <property type="match status" value="1"/>
</dbReference>
<accession>A0A5N6PFW9</accession>
<dbReference type="GO" id="GO:0003723">
    <property type="term" value="F:RNA binding"/>
    <property type="evidence" value="ECO:0007669"/>
    <property type="project" value="InterPro"/>
</dbReference>
<reference evidence="2 3" key="1">
    <citation type="submission" date="2019-05" db="EMBL/GenBank/DDBJ databases">
        <title>Mikania micrantha, genome provides insights into the molecular mechanism of rapid growth.</title>
        <authorList>
            <person name="Liu B."/>
        </authorList>
    </citation>
    <scope>NUCLEOTIDE SEQUENCE [LARGE SCALE GENOMIC DNA]</scope>
    <source>
        <strain evidence="2">NLD-2019</strain>
        <tissue evidence="2">Leaf</tissue>
    </source>
</reference>
<evidence type="ECO:0000313" key="2">
    <source>
        <dbReference type="EMBL" id="KAD6453247.1"/>
    </source>
</evidence>
<dbReference type="PANTHER" id="PTHR31476:SF4">
    <property type="entry name" value="PROTEIN WHAT'S THIS FACTOR 1 HOMOLOG, CHLOROPLASTIC"/>
    <property type="match status" value="1"/>
</dbReference>
<dbReference type="InterPro" id="IPR021099">
    <property type="entry name" value="PORR_domain"/>
</dbReference>